<keyword evidence="9 15" id="KW-0560">Oxidoreductase</keyword>
<dbReference type="GO" id="GO:0004497">
    <property type="term" value="F:monooxygenase activity"/>
    <property type="evidence" value="ECO:0007669"/>
    <property type="project" value="UniProtKB-KW"/>
</dbReference>
<keyword evidence="11 15" id="KW-0503">Monooxygenase</keyword>
<dbReference type="Proteomes" id="UP001189122">
    <property type="component" value="Unassembled WGS sequence"/>
</dbReference>
<dbReference type="GO" id="GO:0005506">
    <property type="term" value="F:iron ion binding"/>
    <property type="evidence" value="ECO:0007669"/>
    <property type="project" value="InterPro"/>
</dbReference>
<comment type="subcellular location">
    <subcellularLocation>
        <location evidence="2">Membrane</location>
        <topology evidence="2">Single-pass membrane protein</topology>
    </subcellularLocation>
</comment>
<protein>
    <submittedName>
        <fullName evidence="17">Uncharacterized protein</fullName>
    </submittedName>
</protein>
<dbReference type="Pfam" id="PF00067">
    <property type="entry name" value="p450"/>
    <property type="match status" value="1"/>
</dbReference>
<reference evidence="17 18" key="1">
    <citation type="submission" date="2019-12" db="EMBL/GenBank/DDBJ databases">
        <authorList>
            <person name="Scholz U."/>
            <person name="Mascher M."/>
            <person name="Fiebig A."/>
        </authorList>
    </citation>
    <scope>NUCLEOTIDE SEQUENCE</scope>
</reference>
<evidence type="ECO:0000313" key="18">
    <source>
        <dbReference type="Proteomes" id="UP001189122"/>
    </source>
</evidence>
<organism evidence="17">
    <name type="scientific">Spirodela intermedia</name>
    <name type="common">Intermediate duckweed</name>
    <dbReference type="NCBI Taxonomy" id="51605"/>
    <lineage>
        <taxon>Eukaryota</taxon>
        <taxon>Viridiplantae</taxon>
        <taxon>Streptophyta</taxon>
        <taxon>Embryophyta</taxon>
        <taxon>Tracheophyta</taxon>
        <taxon>Spermatophyta</taxon>
        <taxon>Magnoliopsida</taxon>
        <taxon>Liliopsida</taxon>
        <taxon>Araceae</taxon>
        <taxon>Lemnoideae</taxon>
        <taxon>Spirodela</taxon>
    </lineage>
</organism>
<evidence type="ECO:0000256" key="10">
    <source>
        <dbReference type="ARBA" id="ARBA00023004"/>
    </source>
</evidence>
<dbReference type="AlphaFoldDB" id="A0A7I8ICR0"/>
<keyword evidence="7 14" id="KW-0479">Metal-binding</keyword>
<evidence type="ECO:0000256" key="15">
    <source>
        <dbReference type="RuleBase" id="RU000461"/>
    </source>
</evidence>
<gene>
    <name evidence="17" type="ORF">SI7747_01001734</name>
</gene>
<feature type="binding site" description="axial binding residue" evidence="14">
    <location>
        <position position="313"/>
    </location>
    <ligand>
        <name>heme</name>
        <dbReference type="ChEBI" id="CHEBI:30413"/>
    </ligand>
    <ligandPart>
        <name>Fe</name>
        <dbReference type="ChEBI" id="CHEBI:18248"/>
    </ligandPart>
</feature>
<keyword evidence="6" id="KW-0812">Transmembrane</keyword>
<dbReference type="PRINTS" id="PR00463">
    <property type="entry name" value="EP450I"/>
</dbReference>
<dbReference type="GO" id="GO:0020037">
    <property type="term" value="F:heme binding"/>
    <property type="evidence" value="ECO:0007669"/>
    <property type="project" value="InterPro"/>
</dbReference>
<dbReference type="PANTHER" id="PTHR24286">
    <property type="entry name" value="CYTOCHROME P450 26"/>
    <property type="match status" value="1"/>
</dbReference>
<dbReference type="GO" id="GO:0016020">
    <property type="term" value="C:membrane"/>
    <property type="evidence" value="ECO:0007669"/>
    <property type="project" value="UniProtKB-SubCell"/>
</dbReference>
<evidence type="ECO:0000256" key="1">
    <source>
        <dbReference type="ARBA" id="ARBA00001971"/>
    </source>
</evidence>
<evidence type="ECO:0000256" key="9">
    <source>
        <dbReference type="ARBA" id="ARBA00023002"/>
    </source>
</evidence>
<keyword evidence="10 14" id="KW-0408">Iron</keyword>
<dbReference type="InterPro" id="IPR002401">
    <property type="entry name" value="Cyt_P450_E_grp-I"/>
</dbReference>
<dbReference type="SUPFAM" id="SSF48264">
    <property type="entry name" value="Cytochrome P450"/>
    <property type="match status" value="1"/>
</dbReference>
<comment type="pathway">
    <text evidence="3">Hormone biosynthesis.</text>
</comment>
<keyword evidence="5 14" id="KW-0349">Heme</keyword>
<dbReference type="PANTHER" id="PTHR24286:SF44">
    <property type="entry name" value="3BETA,22ALPHA-DIHYDROXYSTEROID 3-DEHYDROGENASE"/>
    <property type="match status" value="1"/>
</dbReference>
<feature type="region of interest" description="Disordered" evidence="16">
    <location>
        <begin position="118"/>
        <end position="140"/>
    </location>
</feature>
<dbReference type="EMBL" id="CACRZD030000001">
    <property type="protein sequence ID" value="CAA6655144.1"/>
    <property type="molecule type" value="Genomic_DNA"/>
</dbReference>
<keyword evidence="12" id="KW-0472">Membrane</keyword>
<comment type="similarity">
    <text evidence="4 15">Belongs to the cytochrome P450 family.</text>
</comment>
<evidence type="ECO:0000256" key="12">
    <source>
        <dbReference type="ARBA" id="ARBA00023136"/>
    </source>
</evidence>
<evidence type="ECO:0000256" key="13">
    <source>
        <dbReference type="ARBA" id="ARBA00037910"/>
    </source>
</evidence>
<dbReference type="GO" id="GO:0016125">
    <property type="term" value="P:sterol metabolic process"/>
    <property type="evidence" value="ECO:0007669"/>
    <property type="project" value="TreeGrafter"/>
</dbReference>
<evidence type="ECO:0000256" key="3">
    <source>
        <dbReference type="ARBA" id="ARBA00004972"/>
    </source>
</evidence>
<dbReference type="InterPro" id="IPR001128">
    <property type="entry name" value="Cyt_P450"/>
</dbReference>
<dbReference type="PROSITE" id="PS00086">
    <property type="entry name" value="CYTOCHROME_P450"/>
    <property type="match status" value="1"/>
</dbReference>
<keyword evidence="8" id="KW-1133">Transmembrane helix</keyword>
<dbReference type="EMBL" id="LR743588">
    <property type="protein sequence ID" value="CAA2615386.1"/>
    <property type="molecule type" value="Genomic_DNA"/>
</dbReference>
<dbReference type="GO" id="GO:0010268">
    <property type="term" value="P:brassinosteroid homeostasis"/>
    <property type="evidence" value="ECO:0007669"/>
    <property type="project" value="TreeGrafter"/>
</dbReference>
<name>A0A7I8ICR0_SPIIN</name>
<sequence length="376" mass="41869">MRGAFHRRMHALLSATIASPTVIRDHLLHDIDHLIRRTLDSWEEKADGSEPMAGRRVLLQDQAKKITFELSVKQLMSIDPGEWTEGLMKEYLHLIDGFFSIPLAFSFTTYGRALQGGGRQAGGRGGGAEAWDEQEETEPGPAGALLEAESEDGVEFTEEEAVDFLLALLVAGYETTSMIMTLAVKYLADHPRALALLREEGGDGGHPDDVLDWADYKSMLFTQCVINETMRLANIISGVFRRATADVPIKGYTIPKGCKVFASFRAVHMDPTYYTDARSFDPWRWWSAGGANGRQQGGGASVFCPFGGGPRFCPGYELARVEISVFLHYLVTRFNWEPAEEDKVVYFPTTRTVKGYPITVRPRHRAPPNPDVRGCY</sequence>
<accession>A0A7I8ICR0</accession>
<evidence type="ECO:0000256" key="14">
    <source>
        <dbReference type="PIRSR" id="PIRSR602401-1"/>
    </source>
</evidence>
<evidence type="ECO:0000256" key="11">
    <source>
        <dbReference type="ARBA" id="ARBA00023033"/>
    </source>
</evidence>
<evidence type="ECO:0000256" key="7">
    <source>
        <dbReference type="ARBA" id="ARBA00022723"/>
    </source>
</evidence>
<evidence type="ECO:0000256" key="16">
    <source>
        <dbReference type="SAM" id="MobiDB-lite"/>
    </source>
</evidence>
<evidence type="ECO:0000256" key="6">
    <source>
        <dbReference type="ARBA" id="ARBA00022692"/>
    </source>
</evidence>
<evidence type="ECO:0000256" key="4">
    <source>
        <dbReference type="ARBA" id="ARBA00010617"/>
    </source>
</evidence>
<comment type="pathway">
    <text evidence="13">Plant hormone biosynthesis; brassinosteroid biosynthesis.</text>
</comment>
<dbReference type="Gene3D" id="1.10.630.10">
    <property type="entry name" value="Cytochrome P450"/>
    <property type="match status" value="1"/>
</dbReference>
<dbReference type="CDD" id="cd11043">
    <property type="entry name" value="CYP90-like"/>
    <property type="match status" value="1"/>
</dbReference>
<comment type="cofactor">
    <cofactor evidence="1 14">
        <name>heme</name>
        <dbReference type="ChEBI" id="CHEBI:30413"/>
    </cofactor>
</comment>
<dbReference type="GO" id="GO:0016132">
    <property type="term" value="P:brassinosteroid biosynthetic process"/>
    <property type="evidence" value="ECO:0007669"/>
    <property type="project" value="TreeGrafter"/>
</dbReference>
<feature type="compositionally biased region" description="Gly residues" evidence="16">
    <location>
        <begin position="118"/>
        <end position="128"/>
    </location>
</feature>
<evidence type="ECO:0000256" key="8">
    <source>
        <dbReference type="ARBA" id="ARBA00022989"/>
    </source>
</evidence>
<evidence type="ECO:0000313" key="17">
    <source>
        <dbReference type="EMBL" id="CAA2615386.1"/>
    </source>
</evidence>
<evidence type="ECO:0000256" key="5">
    <source>
        <dbReference type="ARBA" id="ARBA00022617"/>
    </source>
</evidence>
<dbReference type="PRINTS" id="PR00385">
    <property type="entry name" value="P450"/>
</dbReference>
<proteinExistence type="inferred from homology"/>
<keyword evidence="18" id="KW-1185">Reference proteome</keyword>
<evidence type="ECO:0000256" key="2">
    <source>
        <dbReference type="ARBA" id="ARBA00004167"/>
    </source>
</evidence>
<dbReference type="GO" id="GO:0016705">
    <property type="term" value="F:oxidoreductase activity, acting on paired donors, with incorporation or reduction of molecular oxygen"/>
    <property type="evidence" value="ECO:0007669"/>
    <property type="project" value="InterPro"/>
</dbReference>
<dbReference type="InterPro" id="IPR017972">
    <property type="entry name" value="Cyt_P450_CS"/>
</dbReference>
<dbReference type="InterPro" id="IPR036396">
    <property type="entry name" value="Cyt_P450_sf"/>
</dbReference>